<evidence type="ECO:0000256" key="2">
    <source>
        <dbReference type="ARBA" id="ARBA00022737"/>
    </source>
</evidence>
<dbReference type="Gene3D" id="2.130.10.80">
    <property type="entry name" value="Galactose oxidase/kelch, beta-propeller"/>
    <property type="match status" value="9"/>
</dbReference>
<dbReference type="PANTHER" id="PTHR46344:SF27">
    <property type="entry name" value="KELCH REPEAT SUPERFAMILY PROTEIN"/>
    <property type="match status" value="1"/>
</dbReference>
<protein>
    <submittedName>
        <fullName evidence="5">N-acetylneuraminic acid mutarotase</fullName>
    </submittedName>
</protein>
<feature type="domain" description="Bacterial Ig-like" evidence="3">
    <location>
        <begin position="1197"/>
        <end position="1274"/>
    </location>
</feature>
<dbReference type="InterPro" id="IPR044016">
    <property type="entry name" value="Big_13"/>
</dbReference>
<dbReference type="Pfam" id="PF01344">
    <property type="entry name" value="Kelch_1"/>
    <property type="match status" value="1"/>
</dbReference>
<evidence type="ECO:0000259" key="3">
    <source>
        <dbReference type="Pfam" id="PF19077"/>
    </source>
</evidence>
<keyword evidence="6" id="KW-1185">Reference proteome</keyword>
<feature type="domain" description="Bacterial Ig-like" evidence="3">
    <location>
        <begin position="1470"/>
        <end position="1547"/>
    </location>
</feature>
<dbReference type="EMBL" id="QUMU01000002">
    <property type="protein sequence ID" value="REG36312.1"/>
    <property type="molecule type" value="Genomic_DNA"/>
</dbReference>
<dbReference type="Pfam" id="PF24981">
    <property type="entry name" value="Beta-prop_ATRN-LZTR1"/>
    <property type="match status" value="1"/>
</dbReference>
<dbReference type="SUPFAM" id="SSF117281">
    <property type="entry name" value="Kelch motif"/>
    <property type="match status" value="2"/>
</dbReference>
<dbReference type="Gene3D" id="2.60.40.10">
    <property type="entry name" value="Immunoglobulins"/>
    <property type="match status" value="2"/>
</dbReference>
<dbReference type="PANTHER" id="PTHR46344">
    <property type="entry name" value="OS02G0202900 PROTEIN"/>
    <property type="match status" value="1"/>
</dbReference>
<feature type="domain" description="Bacterial Ig-like" evidence="3">
    <location>
        <begin position="1289"/>
        <end position="1364"/>
    </location>
</feature>
<sequence length="1866" mass="185676">MRPEQGSGRSVGSTRVARRSLTWLALLCAWLGCSQSEEQEALKARTAEGGWVAVGRPQELRVEAARNVLPSEKAPRVSRLQAPARAPSARAWQEAPSEEHALLLARAYFPELVGSPEPESRRVPVNPEAALRVKLPATENGELEVATRGYVFRARPQGSSGGAASKPVAGAAFYGTGHFWSVEGAQGLEARGLTLTQRAEEFVVMEAGGRPYRATYEVEVPEGIQVVRDAGEYLEFLDGADVPVVRFHYAVARDAAGRSRQGPVRLGGVLPAGRGGPGNLPRLALVGRTLKVEMEVGLEGLEGPVVVDPGWSSTGSMVAARYRQTATLLPTGKVLVAGGDSEGGRGVQMASTELYDPATGTWSSAGTLANAREHHTATLLPNGRVLIAGGYTPGATRSVELYDPVTGIWSLTGSMDTSRFGHTATLLSNGKVLVAGGVDGTSEPTTTAELYDPATGTWSSTGSMVKAVVSHTATQLRTGKVLVAGGYAGSYSVTAVSQLYDPATGSWSSTNSLLSSRDDHTATLLPNGQVLVAGGSNGSYTVNTLASAELYDPQTGTWNPTGSMAKPHQFHGAALLPSGKVLVGPGYMYTSSSGGAYLVNPEVYDPAAGTWSTTGSLEELRDNYSATLLPDGSVMVAGGYSGPTAAAELYSPVAGTWSTTGSLTAARFSHTTTLLPSGKVLVVGGQGASGLLTRVELYDPAAGTWSTTGALGTARARHTATLLPSGKVLVVGGQGASGPLTSAELYDPAAGTWSSAGVLSTARARHTATLLPGGLVLVAGGIGASGPLLSAELYAPAAGTWLSTGSLSTARSGHTATLLNTGKVLVAGGQSSSAPLAGAELYDPVTGTFSGTGTLSGARADHTATLLPSGKVLLVGGSGSSGAVASAELYDPVAGTFRAAGALITARSRHLALALPSGRVVVASGLGTAGRLASVEVYAPSTGTFSAVGVLGAARADATATLLPAGKVLAVGGSAATGALDSAEVYEDTGTVDAWRPIVTPPASLQSGWTLTVNGSGLRGISEAHSGNTQNSGANFPLVSLLALEGGQRTSVVLQDFSSTSVVMRVPAVMDGYYLMSVTANAIPGGAVVFVDGPPPAPVLTAPVALVNTAMPTLAGTAEAGSTVTVMLDGAAIGTAKADAVGAWSLTLTAPLGQGPYTATATATDAAGNTSPASAPRAFTVDTVAPAAPVITAPAALVNNVTPAISGTAEVGSTVTVTLDGTGVGTVKANASGAWSFIPASPLTQGAHTVTATATDVAGNTSTPSAVYTFTVDTVAPPSPTITAPAALIGTTMPIISGTAEAGSTVAVRVDGGSARTVTANASGDWSLALTSSLTQGAHTVTATAMDAAGNTSAPSAARGFTVDSLAPSAPVLMGPAAFVNTPTPVISGTAEANSTVSVTLDGAKVGTVTASPSGTWSLTVATPLAQGAHAASATATDAAGNTSSASASRGFTVDMVAPAAPVLTAPAAVVRTTTPIISGTAEAGSSVSVTVDGTKVGTATANTSGTWSFTPSFPLAQGEHTVTATATDAAGNTSVPSAARGFTVDTVAPAAPVLTAPAASVSTAMPEISGMAEAGSTVTVRLDGTVAGTATANASGDWSFTPASPLARGAHTVTATATDAAGNISVPSATRGFSVDVEDTVAPASPVLTAPAAVVTTATPAISGTAEAGSMVTVRLDGTVAGTVRANDSGAWTFTVASPLAQGAHTVTATATDAAGNTSPVSSPRDFVVDSVAPAPPEVLTPTAGATVNPNELSFSGRAEANSTVTVMVDGLVVGVTRADASSAWSVNSLYQLARGPHTVSATARDGAGNVSEASAPLSFTVMEPPEEDDPPGCGCSSSPTGGVASLLGLLALARMGRRGRLSSR</sequence>
<feature type="domain" description="Bacterial Ig-like" evidence="3">
    <location>
        <begin position="1106"/>
        <end position="1183"/>
    </location>
</feature>
<feature type="domain" description="Bacterial Ig-like" evidence="3">
    <location>
        <begin position="1749"/>
        <end position="1823"/>
    </location>
</feature>
<dbReference type="Pfam" id="PF19077">
    <property type="entry name" value="Big_13"/>
    <property type="match status" value="8"/>
</dbReference>
<dbReference type="NCBIfam" id="NF033510">
    <property type="entry name" value="Ca_tandemer"/>
    <property type="match status" value="8"/>
</dbReference>
<dbReference type="InterPro" id="IPR037293">
    <property type="entry name" value="Gal_Oxidase_central_sf"/>
</dbReference>
<dbReference type="Gene3D" id="2.60.40.1800">
    <property type="match status" value="5"/>
</dbReference>
<evidence type="ECO:0000313" key="6">
    <source>
        <dbReference type="Proteomes" id="UP000256345"/>
    </source>
</evidence>
<feature type="domain" description="Attractin/MKLN-like beta-propeller" evidence="4">
    <location>
        <begin position="415"/>
        <end position="643"/>
    </location>
</feature>
<dbReference type="Proteomes" id="UP000256345">
    <property type="component" value="Unassembled WGS sequence"/>
</dbReference>
<gene>
    <name evidence="5" type="ORF">ATI61_102689</name>
</gene>
<evidence type="ECO:0000256" key="1">
    <source>
        <dbReference type="ARBA" id="ARBA00022441"/>
    </source>
</evidence>
<proteinExistence type="predicted"/>
<feature type="domain" description="Bacterial Ig-like" evidence="3">
    <location>
        <begin position="1380"/>
        <end position="1455"/>
    </location>
</feature>
<feature type="domain" description="Bacterial Ig-like" evidence="3">
    <location>
        <begin position="1564"/>
        <end position="1637"/>
    </location>
</feature>
<dbReference type="InterPro" id="IPR006652">
    <property type="entry name" value="Kelch_1"/>
</dbReference>
<evidence type="ECO:0000259" key="4">
    <source>
        <dbReference type="Pfam" id="PF24981"/>
    </source>
</evidence>
<dbReference type="InterPro" id="IPR056737">
    <property type="entry name" value="Beta-prop_ATRN-MKLN-like"/>
</dbReference>
<dbReference type="RefSeq" id="WP_147332764.1">
    <property type="nucleotide sequence ID" value="NZ_QUMU01000002.1"/>
</dbReference>
<dbReference type="InterPro" id="IPR013783">
    <property type="entry name" value="Ig-like_fold"/>
</dbReference>
<organism evidence="5 6">
    <name type="scientific">Archangium gephyra</name>
    <dbReference type="NCBI Taxonomy" id="48"/>
    <lineage>
        <taxon>Bacteria</taxon>
        <taxon>Pseudomonadati</taxon>
        <taxon>Myxococcota</taxon>
        <taxon>Myxococcia</taxon>
        <taxon>Myxococcales</taxon>
        <taxon>Cystobacterineae</taxon>
        <taxon>Archangiaceae</taxon>
        <taxon>Archangium</taxon>
    </lineage>
</organism>
<keyword evidence="1" id="KW-0880">Kelch repeat</keyword>
<comment type="caution">
    <text evidence="5">The sequence shown here is derived from an EMBL/GenBank/DDBJ whole genome shotgun (WGS) entry which is preliminary data.</text>
</comment>
<keyword evidence="2" id="KW-0677">Repeat</keyword>
<name>A0ABX9KAA3_9BACT</name>
<dbReference type="InterPro" id="IPR015915">
    <property type="entry name" value="Kelch-typ_b-propeller"/>
</dbReference>
<evidence type="ECO:0000313" key="5">
    <source>
        <dbReference type="EMBL" id="REG36312.1"/>
    </source>
</evidence>
<dbReference type="InterPro" id="IPR011043">
    <property type="entry name" value="Gal_Oxase/kelch_b-propeller"/>
</dbReference>
<feature type="domain" description="Bacterial Ig-like" evidence="3">
    <location>
        <begin position="1656"/>
        <end position="1731"/>
    </location>
</feature>
<accession>A0ABX9KAA3</accession>
<reference evidence="5 6" key="1">
    <citation type="submission" date="2018-08" db="EMBL/GenBank/DDBJ databases">
        <title>Genomic Encyclopedia of Archaeal and Bacterial Type Strains, Phase II (KMG-II): from individual species to whole genera.</title>
        <authorList>
            <person name="Goeker M."/>
        </authorList>
    </citation>
    <scope>NUCLEOTIDE SEQUENCE [LARGE SCALE GENOMIC DNA]</scope>
    <source>
        <strain evidence="5 6">DSM 2261</strain>
    </source>
</reference>
<dbReference type="PROSITE" id="PS51257">
    <property type="entry name" value="PROKAR_LIPOPROTEIN"/>
    <property type="match status" value="1"/>
</dbReference>
<dbReference type="SUPFAM" id="SSF50965">
    <property type="entry name" value="Galactose oxidase, central domain"/>
    <property type="match status" value="2"/>
</dbReference>
<dbReference type="SMART" id="SM00612">
    <property type="entry name" value="Kelch"/>
    <property type="match status" value="13"/>
</dbReference>